<dbReference type="KEGG" id="same:SAMCFNEI73_pB0205"/>
<proteinExistence type="predicted"/>
<organism evidence="1 2">
    <name type="scientific">Sinorhizobium americanum</name>
    <dbReference type="NCBI Taxonomy" id="194963"/>
    <lineage>
        <taxon>Bacteria</taxon>
        <taxon>Pseudomonadati</taxon>
        <taxon>Pseudomonadota</taxon>
        <taxon>Alphaproteobacteria</taxon>
        <taxon>Hyphomicrobiales</taxon>
        <taxon>Rhizobiaceae</taxon>
        <taxon>Sinorhizobium/Ensifer group</taxon>
        <taxon>Sinorhizobium</taxon>
    </lineage>
</organism>
<protein>
    <submittedName>
        <fullName evidence="1">Uncharacterized protein</fullName>
    </submittedName>
</protein>
<dbReference type="EMBL" id="CP013109">
    <property type="protein sequence ID" value="APG93403.1"/>
    <property type="molecule type" value="Genomic_DNA"/>
</dbReference>
<sequence length="64" mass="7234">MGYFFCGTHGSLELVDKIQALPVQLHVNNNSQGFPESFWVHQRNVGNYHTVRPELIDAPHARGC</sequence>
<keyword evidence="1" id="KW-0614">Plasmid</keyword>
<reference evidence="1 2" key="1">
    <citation type="submission" date="2015-10" db="EMBL/GenBank/DDBJ databases">
        <title>Genomic differences between typical nodule nitrogen-fixing rhizobial strains and those coming from bean seeds.</title>
        <authorList>
            <person name="Peralta H."/>
            <person name="Aguilar-Vera A."/>
            <person name="Diaz R."/>
            <person name="Mora Y."/>
            <person name="Martinez-Batallar G."/>
            <person name="Salazar E."/>
            <person name="Vargas-Lagunas C."/>
            <person name="Encarnacion S."/>
            <person name="Girard L."/>
            <person name="Mora J."/>
        </authorList>
    </citation>
    <scope>NUCLEOTIDE SEQUENCE [LARGE SCALE GENOMIC DNA]</scope>
    <source>
        <strain evidence="1 2">CFNEI 73</strain>
        <plasmid evidence="1 2">B</plasmid>
    </source>
</reference>
<gene>
    <name evidence="1" type="ORF">SAMCFNEI73_pB0205</name>
</gene>
<dbReference type="Proteomes" id="UP000182306">
    <property type="component" value="Plasmid B"/>
</dbReference>
<accession>A0A1L3LTL7</accession>
<evidence type="ECO:0000313" key="1">
    <source>
        <dbReference type="EMBL" id="APG93403.1"/>
    </source>
</evidence>
<dbReference type="AlphaFoldDB" id="A0A1L3LTL7"/>
<evidence type="ECO:0000313" key="2">
    <source>
        <dbReference type="Proteomes" id="UP000182306"/>
    </source>
</evidence>
<name>A0A1L3LTL7_9HYPH</name>
<geneLocation type="plasmid" evidence="1 2">
    <name>B</name>
</geneLocation>
<keyword evidence="2" id="KW-1185">Reference proteome</keyword>